<dbReference type="GO" id="GO:0003774">
    <property type="term" value="F:cytoskeletal motor activity"/>
    <property type="evidence" value="ECO:0007669"/>
    <property type="project" value="UniProtKB-UniRule"/>
</dbReference>
<dbReference type="CDD" id="cd01373">
    <property type="entry name" value="KISc_KLP2_like"/>
    <property type="match status" value="1"/>
</dbReference>
<feature type="coiled-coil region" evidence="10">
    <location>
        <begin position="1272"/>
        <end position="1306"/>
    </location>
</feature>
<dbReference type="PRINTS" id="PR00380">
    <property type="entry name" value="KINESINHEAVY"/>
</dbReference>
<feature type="coiled-coil region" evidence="10">
    <location>
        <begin position="1990"/>
        <end position="2102"/>
    </location>
</feature>
<evidence type="ECO:0000313" key="14">
    <source>
        <dbReference type="EMBL" id="KAL2338902.1"/>
    </source>
</evidence>
<dbReference type="Proteomes" id="UP001603857">
    <property type="component" value="Unassembled WGS sequence"/>
</dbReference>
<evidence type="ECO:0000256" key="2">
    <source>
        <dbReference type="ARBA" id="ARBA00022701"/>
    </source>
</evidence>
<feature type="domain" description="Kinesin motor" evidence="13">
    <location>
        <begin position="434"/>
        <end position="771"/>
    </location>
</feature>
<evidence type="ECO:0000256" key="10">
    <source>
        <dbReference type="SAM" id="Coils"/>
    </source>
</evidence>
<evidence type="ECO:0000256" key="6">
    <source>
        <dbReference type="ARBA" id="ARBA00023054"/>
    </source>
</evidence>
<dbReference type="InterPro" id="IPR019821">
    <property type="entry name" value="Kinesin_motor_CS"/>
</dbReference>
<name>A0ABD1MSV8_9FABA</name>
<dbReference type="PANTHER" id="PTHR37739">
    <property type="entry name" value="KINESIN-LIKE PROTEIN KIN-12D"/>
    <property type="match status" value="1"/>
</dbReference>
<evidence type="ECO:0000256" key="3">
    <source>
        <dbReference type="ARBA" id="ARBA00022729"/>
    </source>
</evidence>
<dbReference type="PROSITE" id="PS50067">
    <property type="entry name" value="KINESIN_MOTOR_2"/>
    <property type="match status" value="1"/>
</dbReference>
<dbReference type="GO" id="GO:0005874">
    <property type="term" value="C:microtubule"/>
    <property type="evidence" value="ECO:0007669"/>
    <property type="project" value="UniProtKB-KW"/>
</dbReference>
<feature type="compositionally biased region" description="Polar residues" evidence="11">
    <location>
        <begin position="383"/>
        <end position="397"/>
    </location>
</feature>
<accession>A0ABD1MSV8</accession>
<feature type="signal peptide" evidence="12">
    <location>
        <begin position="1"/>
        <end position="23"/>
    </location>
</feature>
<evidence type="ECO:0000256" key="12">
    <source>
        <dbReference type="SAM" id="SignalP"/>
    </source>
</evidence>
<comment type="subcellular location">
    <subcellularLocation>
        <location evidence="1">Membrane</location>
        <topology evidence="1">Single-pass membrane protein</topology>
    </subcellularLocation>
</comment>
<evidence type="ECO:0000256" key="9">
    <source>
        <dbReference type="PROSITE-ProRule" id="PRU00283"/>
    </source>
</evidence>
<feature type="compositionally biased region" description="Low complexity" evidence="11">
    <location>
        <begin position="1557"/>
        <end position="1571"/>
    </location>
</feature>
<keyword evidence="5 9" id="KW-0067">ATP-binding</keyword>
<dbReference type="InterPro" id="IPR025287">
    <property type="entry name" value="WAK_GUB"/>
</dbReference>
<dbReference type="FunFam" id="3.40.850.10:FF:000033">
    <property type="entry name" value="Kinesin-like protein KIN-12E"/>
    <property type="match status" value="1"/>
</dbReference>
<comment type="similarity">
    <text evidence="8">Belongs to the TRAFAC class myosin-kinesin ATPase superfamily. Kinesin family. KIN-12 subfamily.</text>
</comment>
<dbReference type="GO" id="GO:0005524">
    <property type="term" value="F:ATP binding"/>
    <property type="evidence" value="ECO:0007669"/>
    <property type="project" value="UniProtKB-UniRule"/>
</dbReference>
<dbReference type="InterPro" id="IPR036961">
    <property type="entry name" value="Kinesin_motor_dom_sf"/>
</dbReference>
<evidence type="ECO:0000256" key="5">
    <source>
        <dbReference type="ARBA" id="ARBA00022840"/>
    </source>
</evidence>
<dbReference type="Pfam" id="PF00225">
    <property type="entry name" value="Kinesin"/>
    <property type="match status" value="1"/>
</dbReference>
<evidence type="ECO:0000256" key="7">
    <source>
        <dbReference type="ARBA" id="ARBA00023175"/>
    </source>
</evidence>
<feature type="coiled-coil region" evidence="10">
    <location>
        <begin position="2138"/>
        <end position="2193"/>
    </location>
</feature>
<protein>
    <recommendedName>
        <fullName evidence="13">Kinesin motor domain-containing protein</fullName>
    </recommendedName>
</protein>
<evidence type="ECO:0000313" key="15">
    <source>
        <dbReference type="Proteomes" id="UP001603857"/>
    </source>
</evidence>
<feature type="chain" id="PRO_5044882512" description="Kinesin motor domain-containing protein" evidence="12">
    <location>
        <begin position="24"/>
        <end position="2522"/>
    </location>
</feature>
<dbReference type="InterPro" id="IPR001752">
    <property type="entry name" value="Kinesin_motor_dom"/>
</dbReference>
<dbReference type="SUPFAM" id="SSF52540">
    <property type="entry name" value="P-loop containing nucleoside triphosphate hydrolases"/>
    <property type="match status" value="1"/>
</dbReference>
<keyword evidence="2" id="KW-0493">Microtubule</keyword>
<feature type="coiled-coil region" evidence="10">
    <location>
        <begin position="2227"/>
        <end position="2315"/>
    </location>
</feature>
<proteinExistence type="inferred from homology"/>
<dbReference type="Gene3D" id="3.40.850.10">
    <property type="entry name" value="Kinesin motor domain"/>
    <property type="match status" value="1"/>
</dbReference>
<evidence type="ECO:0000259" key="13">
    <source>
        <dbReference type="PROSITE" id="PS50067"/>
    </source>
</evidence>
<keyword evidence="6 10" id="KW-0175">Coiled coil</keyword>
<dbReference type="Pfam" id="PF13947">
    <property type="entry name" value="GUB_WAK_bind"/>
    <property type="match status" value="1"/>
</dbReference>
<feature type="binding site" evidence="9">
    <location>
        <begin position="515"/>
        <end position="522"/>
    </location>
    <ligand>
        <name>ATP</name>
        <dbReference type="ChEBI" id="CHEBI:30616"/>
    </ligand>
</feature>
<feature type="coiled-coil region" evidence="10">
    <location>
        <begin position="858"/>
        <end position="913"/>
    </location>
</feature>
<feature type="region of interest" description="Disordered" evidence="11">
    <location>
        <begin position="1553"/>
        <end position="1573"/>
    </location>
</feature>
<comment type="caution">
    <text evidence="14">The sequence shown here is derived from an EMBL/GenBank/DDBJ whole genome shotgun (WGS) entry which is preliminary data.</text>
</comment>
<organism evidence="14 15">
    <name type="scientific">Flemingia macrophylla</name>
    <dbReference type="NCBI Taxonomy" id="520843"/>
    <lineage>
        <taxon>Eukaryota</taxon>
        <taxon>Viridiplantae</taxon>
        <taxon>Streptophyta</taxon>
        <taxon>Embryophyta</taxon>
        <taxon>Tracheophyta</taxon>
        <taxon>Spermatophyta</taxon>
        <taxon>Magnoliopsida</taxon>
        <taxon>eudicotyledons</taxon>
        <taxon>Gunneridae</taxon>
        <taxon>Pentapetalae</taxon>
        <taxon>rosids</taxon>
        <taxon>fabids</taxon>
        <taxon>Fabales</taxon>
        <taxon>Fabaceae</taxon>
        <taxon>Papilionoideae</taxon>
        <taxon>50 kb inversion clade</taxon>
        <taxon>NPAAA clade</taxon>
        <taxon>indigoferoid/millettioid clade</taxon>
        <taxon>Phaseoleae</taxon>
        <taxon>Flemingia</taxon>
    </lineage>
</organism>
<evidence type="ECO:0000256" key="4">
    <source>
        <dbReference type="ARBA" id="ARBA00022741"/>
    </source>
</evidence>
<dbReference type="InterPro" id="IPR044986">
    <property type="entry name" value="KIF15/KIN-12"/>
</dbReference>
<feature type="coiled-coil region" evidence="10">
    <location>
        <begin position="1123"/>
        <end position="1150"/>
    </location>
</feature>
<feature type="coiled-coil region" evidence="10">
    <location>
        <begin position="2405"/>
        <end position="2439"/>
    </location>
</feature>
<evidence type="ECO:0000256" key="1">
    <source>
        <dbReference type="ARBA" id="ARBA00004167"/>
    </source>
</evidence>
<sequence>MKLPPFTIFKLLMLTLVTLQLQAIPTPTLSPCKTSCGNIPIKYPFGLEDGCGAPQFRHMLNCSTDLFFQTPSGAYKVQSIDYDKKSMTIYDPSMSTCSILQPHHDFQMTDIQSAIIPPSQDTVFVLLNCSIDSPVLNHYKYLCFNFAGHTCDELYGACNAFRVFHLLTNSSPPCCFTSYGTVKFMSMNILDCTHYTSVLNTDNLKGVGPLDWVYGIKLSFSVPDTGCESCKRSGGTCGFDTDTEGLLCLCSGFANSTRECDFKVGKVWFEVEDYSRLFNDAKWLAEIVESRSSSSRKQVSEVLQIEIKMSKESRSWSRRNSQSETNENELEAWLNPINFPPPRTPLNSIPDPSQCQEPEPARPARFGNATPRISGRIGKALSEPNSAQSTPSRNTPRVSLGGGRGTTSFKDTEFCVQVPHFDLKDDPSFWTDHNVQVLIRIRPLSNKEKLSQGHGRCLKQESAQTLVWLGHPETRFTFDHIACETLSQENLFRVAGVPMVENCLSGYNSCMFAYGQTGSGKTYTMMGEIRETEGYLTEDSGITPRVFDYLFTRIKAEEESRQDYKLKYSCKCSFLEIYNEQITDLLEPSSTNLQLREDLKKGVYVENLTEHSVVTVYDVLRLLLQGTANRKVAATHMNCESSRSHSVFTCIIESQWEKDSMTHFRFARLNLVDLAGSERQKSSGADSERLKEAANINKSLSTLGLVIMTLVDLAHGKPRHVPYRDSRLTFLLQDSLGGNSKTMIIANVSPSICCANETLSTLKFAQRAKLIQNNAKVNEDASGDVSALQWQIQQLKGQLSLLMNNKNFPISISNMEKNSESSTLSVVSERYDILGERVTTGPNQLIPSKEIKCMKASLVSALRREKLAETTIQNLKAEVDHSNCLVRQREEDIQRTSSMLSHYKEKIKQLELLVDGKLSAEKYLMEENMALKEEIQLLKVIIDKNSESSRLPLENDRLLQQLQQFQNFYEHGERERLLTEISELRDQLLVHLQGKFTLPMKNENQDITAQELEECQNMNSNLLRTEFLRQGTWVLNSSFERSESSDEVLKTDKCSLALGLSLCKPVMIIVIDMYVETISMRSDSGDEIRSPTWETGDALANMFEGNALRASVTLAKDNEYTGNRELEAKLEKMNKDLEEARLLNDQYQEQWELQLSQKQQIETVFQEVEMETASTILHLQEEVAHLQSEFEERLCTITQENTELRNMIAEKEEEIRSQCLNWEKALFELTTFLLEGSKSLKDACGQVKRISCSFPQVNAWISDHVDMAVKNYIQKEETIQQLQSSLENAQKMVLDMELKISSLKEATVTLSAVQQLANNESIDEAIQLRMLLNEKTNMIRTMENEINSKNNTLCKVTKQADAAFLVAKWLSDSYNVAHMNGDVQDTSIPEPDVQARLGSCTISKGQDVGNYLILNDLMAQVELTKLEVLEVENAVKTSFVDTEIQTEAFQTGVLVLYSAYGDLIQGMVKETRDMRKEIRDLKMYHRFSEGYTVDSSKSNANKSQEFANQCHTLYQIKEQLVEVNRRLNIIENFISTKDMCSFQLVGEDFTDADELSTDSSSISDLSTETDSFASGSKSKGATYTYPLNFPGKITEQMVSLKSERCTVIQSDDDGGSSNTGRLVEKPIHNERVVSCLSKELNVAYHGFKRLYLHLSSLLNELDDGSCSYVKELKNEAPSFQLGIQKDEAVCENNEEALGYGEIMPDGGFLTKFMEAHATVKEADLTLHALTEAFEESKQLTDMWKQAGENLMIERSSLAEEIRKLKSSIYDKEKENQLLKDHIHFSLIEMKNSVSTLEEHFLQMQTEVEKKFMVMYSDVLQMGQEMLHFTNSLRSSVEDICSQMVDEGFVSFVLYNCCVTKLARKSACITVNHDLQSARQGELHNLPKAYSCVADPLITTGSEGIVKRDQCVLIQKVQEEQDMPSVKILYENMALRKELKRKQDLLEGLLFDFRLLQEAASNSKDIKDHTEKLISSLSQVRYDLEIKTSQLDDLLIQNRKLEGSLADTEKALTTSNYELKVAKESIKNLSNQNMELRELSKELYTNKCEAEGQLDEHKEMIKGLEKEIVNLTASLENQSLSLFESIEHELKQVIIERDQLHEEVCVLNDKLEMAYSLADEKEAIAMEAHQDAESSKLFAEQKEEEVKILEHSVEELESTINVLEKKVHEMDEEVERHRLISDSLRMELQALNERLLLVDNFPHNADLKSTSVQTDEQISRQPCKILELHEALNLIKFLEKENAEQDKEIKKCKEYISEIVLHAEAQASQYQQKYKCLESMFREVKTDTSNSTLTMNQEKDQELSLTRLRVEELEALAASRQKEVCMLQTRLAATESMTHDVIRDLLGVKLDITDYANLIDENQIVKFVEEAHNQREDFFAKEKENLDLRLQINDLIEERESCVSEVKTKEADILATQIAMQQLQERDQLLSAQNEMLKMDKTNLLRKVAELDDTVKTLHGTRNSQPVPPSSSKTKACLLDKGALNLGSVGISKRLSHPERRLSRFTDEPARYRKFAGNSNSQG</sequence>
<dbReference type="PROSITE" id="PS00411">
    <property type="entry name" value="KINESIN_MOTOR_1"/>
    <property type="match status" value="1"/>
</dbReference>
<evidence type="ECO:0000256" key="11">
    <source>
        <dbReference type="SAM" id="MobiDB-lite"/>
    </source>
</evidence>
<dbReference type="EMBL" id="JBGMDY010000004">
    <property type="protein sequence ID" value="KAL2338902.1"/>
    <property type="molecule type" value="Genomic_DNA"/>
</dbReference>
<reference evidence="14 15" key="1">
    <citation type="submission" date="2024-08" db="EMBL/GenBank/DDBJ databases">
        <title>Insights into the chromosomal genome structure of Flemingia macrophylla.</title>
        <authorList>
            <person name="Ding Y."/>
            <person name="Zhao Y."/>
            <person name="Bi W."/>
            <person name="Wu M."/>
            <person name="Zhao G."/>
            <person name="Gong Y."/>
            <person name="Li W."/>
            <person name="Zhang P."/>
        </authorList>
    </citation>
    <scope>NUCLEOTIDE SEQUENCE [LARGE SCALE GENOMIC DNA]</scope>
    <source>
        <strain evidence="14">DYQJB</strain>
        <tissue evidence="14">Leaf</tissue>
    </source>
</reference>
<keyword evidence="4 9" id="KW-0547">Nucleotide-binding</keyword>
<dbReference type="PANTHER" id="PTHR37739:SF18">
    <property type="entry name" value="KINESIN-LIKE PROTEIN KIN-12C"/>
    <property type="match status" value="1"/>
</dbReference>
<keyword evidence="3 12" id="KW-0732">Signal</keyword>
<keyword evidence="15" id="KW-1185">Reference proteome</keyword>
<dbReference type="SMART" id="SM00129">
    <property type="entry name" value="KISc"/>
    <property type="match status" value="1"/>
</dbReference>
<evidence type="ECO:0000256" key="8">
    <source>
        <dbReference type="ARBA" id="ARBA00034488"/>
    </source>
</evidence>
<gene>
    <name evidence="14" type="ORF">Fmac_013348</name>
</gene>
<feature type="region of interest" description="Disordered" evidence="11">
    <location>
        <begin position="339"/>
        <end position="405"/>
    </location>
</feature>
<dbReference type="InterPro" id="IPR027417">
    <property type="entry name" value="P-loop_NTPase"/>
</dbReference>
<dbReference type="GO" id="GO:0016020">
    <property type="term" value="C:membrane"/>
    <property type="evidence" value="ECO:0007669"/>
    <property type="project" value="UniProtKB-SubCell"/>
</dbReference>
<feature type="compositionally biased region" description="Polar residues" evidence="11">
    <location>
        <begin position="345"/>
        <end position="356"/>
    </location>
</feature>
<keyword evidence="7 9" id="KW-0505">Motor protein</keyword>